<dbReference type="PRINTS" id="PR00455">
    <property type="entry name" value="HTHTETR"/>
</dbReference>
<dbReference type="InterPro" id="IPR011075">
    <property type="entry name" value="TetR_C"/>
</dbReference>
<evidence type="ECO:0000256" key="3">
    <source>
        <dbReference type="ARBA" id="ARBA00023163"/>
    </source>
</evidence>
<dbReference type="RefSeq" id="WP_015724095.1">
    <property type="nucleotide sequence ID" value="NC_014972.1"/>
</dbReference>
<dbReference type="KEGG" id="dpr:Despr_1391"/>
<proteinExistence type="predicted"/>
<dbReference type="Gene3D" id="1.10.357.10">
    <property type="entry name" value="Tetracycline Repressor, domain 2"/>
    <property type="match status" value="1"/>
</dbReference>
<reference evidence="6 7" key="1">
    <citation type="journal article" date="2011" name="Stand. Genomic Sci.">
        <title>Complete genome sequence of Desulfobulbus propionicus type strain (1pr3).</title>
        <authorList>
            <person name="Pagani I."/>
            <person name="Lapidus A."/>
            <person name="Nolan M."/>
            <person name="Lucas S."/>
            <person name="Hammon N."/>
            <person name="Deshpande S."/>
            <person name="Cheng J.F."/>
            <person name="Chertkov O."/>
            <person name="Davenport K."/>
            <person name="Tapia R."/>
            <person name="Han C."/>
            <person name="Goodwin L."/>
            <person name="Pitluck S."/>
            <person name="Liolios K."/>
            <person name="Mavromatis K."/>
            <person name="Ivanova N."/>
            <person name="Mikhailova N."/>
            <person name="Pati A."/>
            <person name="Chen A."/>
            <person name="Palaniappan K."/>
            <person name="Land M."/>
            <person name="Hauser L."/>
            <person name="Chang Y.J."/>
            <person name="Jeffries C.D."/>
            <person name="Detter J.C."/>
            <person name="Brambilla E."/>
            <person name="Kannan K.P."/>
            <person name="Djao O.D."/>
            <person name="Rohde M."/>
            <person name="Pukall R."/>
            <person name="Spring S."/>
            <person name="Goker M."/>
            <person name="Sikorski J."/>
            <person name="Woyke T."/>
            <person name="Bristow J."/>
            <person name="Eisen J.A."/>
            <person name="Markowitz V."/>
            <person name="Hugenholtz P."/>
            <person name="Kyrpides N.C."/>
            <person name="Klenk H.P."/>
        </authorList>
    </citation>
    <scope>NUCLEOTIDE SEQUENCE [LARGE SCALE GENOMIC DNA]</scope>
    <source>
        <strain evidence="7">ATCC 33891 / DSM 2032 / 1pr3</strain>
    </source>
</reference>
<dbReference type="PANTHER" id="PTHR47506:SF6">
    <property type="entry name" value="HTH-TYPE TRANSCRIPTIONAL REPRESSOR NEMR"/>
    <property type="match status" value="1"/>
</dbReference>
<dbReference type="SUPFAM" id="SSF48498">
    <property type="entry name" value="Tetracyclin repressor-like, C-terminal domain"/>
    <property type="match status" value="1"/>
</dbReference>
<dbReference type="InterPro" id="IPR001647">
    <property type="entry name" value="HTH_TetR"/>
</dbReference>
<keyword evidence="1" id="KW-0805">Transcription regulation</keyword>
<evidence type="ECO:0000313" key="7">
    <source>
        <dbReference type="Proteomes" id="UP000006365"/>
    </source>
</evidence>
<dbReference type="SUPFAM" id="SSF46689">
    <property type="entry name" value="Homeodomain-like"/>
    <property type="match status" value="1"/>
</dbReference>
<keyword evidence="2 4" id="KW-0238">DNA-binding</keyword>
<evidence type="ECO:0000259" key="5">
    <source>
        <dbReference type="PROSITE" id="PS50977"/>
    </source>
</evidence>
<name>A0A7U3YLG3_DESPD</name>
<dbReference type="Proteomes" id="UP000006365">
    <property type="component" value="Chromosome"/>
</dbReference>
<evidence type="ECO:0000256" key="4">
    <source>
        <dbReference type="PROSITE-ProRule" id="PRU00335"/>
    </source>
</evidence>
<dbReference type="EMBL" id="CP002364">
    <property type="protein sequence ID" value="ADW17554.1"/>
    <property type="molecule type" value="Genomic_DNA"/>
</dbReference>
<dbReference type="GO" id="GO:0003677">
    <property type="term" value="F:DNA binding"/>
    <property type="evidence" value="ECO:0007669"/>
    <property type="project" value="UniProtKB-UniRule"/>
</dbReference>
<keyword evidence="7" id="KW-1185">Reference proteome</keyword>
<dbReference type="Pfam" id="PF00440">
    <property type="entry name" value="TetR_N"/>
    <property type="match status" value="1"/>
</dbReference>
<gene>
    <name evidence="6" type="ordered locus">Despr_1391</name>
</gene>
<evidence type="ECO:0000256" key="2">
    <source>
        <dbReference type="ARBA" id="ARBA00023125"/>
    </source>
</evidence>
<evidence type="ECO:0000256" key="1">
    <source>
        <dbReference type="ARBA" id="ARBA00023015"/>
    </source>
</evidence>
<dbReference type="InterPro" id="IPR009057">
    <property type="entry name" value="Homeodomain-like_sf"/>
</dbReference>
<dbReference type="AlphaFoldDB" id="A0A7U3YLG3"/>
<evidence type="ECO:0000313" key="6">
    <source>
        <dbReference type="EMBL" id="ADW17554.1"/>
    </source>
</evidence>
<feature type="DNA-binding region" description="H-T-H motif" evidence="4">
    <location>
        <begin position="26"/>
        <end position="45"/>
    </location>
</feature>
<dbReference type="InterPro" id="IPR036271">
    <property type="entry name" value="Tet_transcr_reg_TetR-rel_C_sf"/>
</dbReference>
<dbReference type="PANTHER" id="PTHR47506">
    <property type="entry name" value="TRANSCRIPTIONAL REGULATORY PROTEIN"/>
    <property type="match status" value="1"/>
</dbReference>
<sequence>MFSKTKEHILACGGEIIHHKGFNATGLQEILHSAGVPKGSFYFYFKSKDDFGLALIDHYREQFAEQLRPVIKDDSLSPVDRLQRFFLWFHDHFAASGYIKGCPIGNLIQEMGDIHPAFREKLHDSLERLIAFVRGQLELAHEQQLIPSHLDPDATARFIISAWQGALIRMKAVAGPEPLENFHSMIFSVLLR</sequence>
<accession>A0A7U3YLG3</accession>
<feature type="domain" description="HTH tetR-type" evidence="5">
    <location>
        <begin position="3"/>
        <end position="63"/>
    </location>
</feature>
<organism evidence="6 7">
    <name type="scientific">Desulfobulbus propionicus (strain ATCC 33891 / DSM 2032 / VKM B-1956 / 1pr3)</name>
    <dbReference type="NCBI Taxonomy" id="577650"/>
    <lineage>
        <taxon>Bacteria</taxon>
        <taxon>Pseudomonadati</taxon>
        <taxon>Thermodesulfobacteriota</taxon>
        <taxon>Desulfobulbia</taxon>
        <taxon>Desulfobulbales</taxon>
        <taxon>Desulfobulbaceae</taxon>
        <taxon>Desulfobulbus</taxon>
    </lineage>
</organism>
<dbReference type="PROSITE" id="PS50977">
    <property type="entry name" value="HTH_TETR_2"/>
    <property type="match status" value="1"/>
</dbReference>
<dbReference type="Pfam" id="PF16925">
    <property type="entry name" value="TetR_C_13"/>
    <property type="match status" value="1"/>
</dbReference>
<protein>
    <submittedName>
        <fullName evidence="6">Transcriptional regulator, TetR family</fullName>
    </submittedName>
</protein>
<keyword evidence="3" id="KW-0804">Transcription</keyword>